<evidence type="ECO:0000313" key="3">
    <source>
        <dbReference type="Proteomes" id="UP000770717"/>
    </source>
</evidence>
<dbReference type="EMBL" id="WNTK01000006">
    <property type="protein sequence ID" value="KAG9481356.1"/>
    <property type="molecule type" value="Genomic_DNA"/>
</dbReference>
<proteinExistence type="predicted"/>
<evidence type="ECO:0000313" key="2">
    <source>
        <dbReference type="EMBL" id="KAG9481356.1"/>
    </source>
</evidence>
<dbReference type="Proteomes" id="UP000770717">
    <property type="component" value="Unassembled WGS sequence"/>
</dbReference>
<keyword evidence="1" id="KW-0812">Transmembrane</keyword>
<organism evidence="2 3">
    <name type="scientific">Eleutherodactylus coqui</name>
    <name type="common">Puerto Rican coqui</name>
    <dbReference type="NCBI Taxonomy" id="57060"/>
    <lineage>
        <taxon>Eukaryota</taxon>
        <taxon>Metazoa</taxon>
        <taxon>Chordata</taxon>
        <taxon>Craniata</taxon>
        <taxon>Vertebrata</taxon>
        <taxon>Euteleostomi</taxon>
        <taxon>Amphibia</taxon>
        <taxon>Batrachia</taxon>
        <taxon>Anura</taxon>
        <taxon>Neobatrachia</taxon>
        <taxon>Hyloidea</taxon>
        <taxon>Eleutherodactylidae</taxon>
        <taxon>Eleutherodactylinae</taxon>
        <taxon>Eleutherodactylus</taxon>
        <taxon>Eleutherodactylus</taxon>
    </lineage>
</organism>
<accession>A0A8J6K6V8</accession>
<sequence>MLVVVDHQLAKGSFHQVAPNGSIVHYSSYRYGTAYIRSSTFLYFNIREKNTILKCFFYSIGAIVTFLFFRTVTCLFLIFTRKNGLFFNCSFVFHVLNSIKV</sequence>
<name>A0A8J6K6V8_ELECQ</name>
<gene>
    <name evidence="2" type="ORF">GDO78_010543</name>
</gene>
<keyword evidence="3" id="KW-1185">Reference proteome</keyword>
<keyword evidence="1" id="KW-0472">Membrane</keyword>
<keyword evidence="1" id="KW-1133">Transmembrane helix</keyword>
<comment type="caution">
    <text evidence="2">The sequence shown here is derived from an EMBL/GenBank/DDBJ whole genome shotgun (WGS) entry which is preliminary data.</text>
</comment>
<dbReference type="AlphaFoldDB" id="A0A8J6K6V8"/>
<evidence type="ECO:0000256" key="1">
    <source>
        <dbReference type="SAM" id="Phobius"/>
    </source>
</evidence>
<feature type="transmembrane region" description="Helical" evidence="1">
    <location>
        <begin position="55"/>
        <end position="79"/>
    </location>
</feature>
<protein>
    <submittedName>
        <fullName evidence="2">Uncharacterized protein</fullName>
    </submittedName>
</protein>
<reference evidence="2" key="1">
    <citation type="thesis" date="2020" institute="ProQuest LLC" country="789 East Eisenhower Parkway, Ann Arbor, MI, USA">
        <title>Comparative Genomics and Chromosome Evolution.</title>
        <authorList>
            <person name="Mudd A.B."/>
        </authorList>
    </citation>
    <scope>NUCLEOTIDE SEQUENCE</scope>
    <source>
        <strain evidence="2">HN-11 Male</strain>
        <tissue evidence="2">Kidney and liver</tissue>
    </source>
</reference>